<dbReference type="GO" id="GO:0019427">
    <property type="term" value="P:acetyl-CoA biosynthetic process from acetate"/>
    <property type="evidence" value="ECO:0007669"/>
    <property type="project" value="UniProtKB-UniRule"/>
</dbReference>
<dbReference type="GO" id="GO:0003987">
    <property type="term" value="F:acetate-CoA ligase activity"/>
    <property type="evidence" value="ECO:0007669"/>
    <property type="project" value="UniProtKB-UniRule"/>
</dbReference>
<evidence type="ECO:0000259" key="8">
    <source>
        <dbReference type="Pfam" id="PF00501"/>
    </source>
</evidence>
<keyword evidence="6" id="KW-0007">Acetylation</keyword>
<dbReference type="PANTHER" id="PTHR24095">
    <property type="entry name" value="ACETYL-COENZYME A SYNTHETASE"/>
    <property type="match status" value="1"/>
</dbReference>
<evidence type="ECO:0000256" key="5">
    <source>
        <dbReference type="ARBA" id="ARBA00022840"/>
    </source>
</evidence>
<evidence type="ECO:0000256" key="6">
    <source>
        <dbReference type="ARBA" id="ARBA00022990"/>
    </source>
</evidence>
<dbReference type="InterPro" id="IPR032387">
    <property type="entry name" value="ACAS_N"/>
</dbReference>
<dbReference type="Proteomes" id="UP000239874">
    <property type="component" value="Unassembled WGS sequence"/>
</dbReference>
<keyword evidence="4" id="KW-0547">Nucleotide-binding</keyword>
<dbReference type="InterPro" id="IPR025110">
    <property type="entry name" value="AMP-bd_C"/>
</dbReference>
<feature type="domain" description="Acetyl-coenzyme A synthetase N-terminal" evidence="10">
    <location>
        <begin position="22"/>
        <end position="74"/>
    </location>
</feature>
<protein>
    <recommendedName>
        <fullName evidence="2 7">Acetate--CoA ligase</fullName>
        <ecNumber evidence="2 7">6.2.1.1</ecNumber>
    </recommendedName>
</protein>
<keyword evidence="5" id="KW-0067">ATP-binding</keyword>
<dbReference type="Gene3D" id="3.40.50.12780">
    <property type="entry name" value="N-terminal domain of ligase-like"/>
    <property type="match status" value="1"/>
</dbReference>
<dbReference type="Gene3D" id="3.30.300.30">
    <property type="match status" value="1"/>
</dbReference>
<dbReference type="GO" id="GO:0005829">
    <property type="term" value="C:cytosol"/>
    <property type="evidence" value="ECO:0007669"/>
    <property type="project" value="TreeGrafter"/>
</dbReference>
<accession>A0A2S6AIU6</accession>
<evidence type="ECO:0000256" key="2">
    <source>
        <dbReference type="ARBA" id="ARBA00013275"/>
    </source>
</evidence>
<evidence type="ECO:0000256" key="1">
    <source>
        <dbReference type="ARBA" id="ARBA00006432"/>
    </source>
</evidence>
<sequence>MDDLITGNPDLSTHRSEYSDAELYGLEVADQDGFWARQAKRLHWDTHWHTVLERPAPHLARWFTGGRLNVAHNCVDRHVDAGYGDQVAIHWVGEPGDTRDLTYADLQRAVHRAANALARLGLRAGDRVAIQLPMIPEAIVTMLACARLGLVHSVVFAGFSPAALRARVDDAGARVVVTADGQYRRGAAVPMKERVDEALAGAATVEKVVVIRRVGDDLAGELPWTEGRDIWWDDLLAGVPDRHEYTAFDAEHPLFILYTSGTTGRPKGILHTTGGYLTQAAYTHRLVFDHDPGRDVYWCTADIGWITGHTYLVYGPLANRATQVVYEGTPNTPHEGRHWEIVQRYRVTIYYTAPTLIRTFMKWGNDTPARYDLSSLRVLGSVGEPINPEAWAWYREHIGAGRTPIVDTWWQTETGAAMIAPLPGTRRPKPGAAQQPLPGISAMVVDDAGDEVAPGESGHLVLDQPWPGMVRGVWGDAERFRSTYWERFADRGYYFAGDGARYDADGDIWILGRTDDVMNVSGHRLSTAEIESALVSHPAVAEAAVVGAADAVTGQRIVAFVVTRDGSGDTATDQLRTHVSTEIGPIAAPRHILLVPELPKTRSGKIMRRILRDIADGREIGETTTLADPTVVEQISRQFRPAD</sequence>
<dbReference type="InterPro" id="IPR000873">
    <property type="entry name" value="AMP-dep_synth/lig_dom"/>
</dbReference>
<dbReference type="InterPro" id="IPR011904">
    <property type="entry name" value="Ac_CoA_lig"/>
</dbReference>
<dbReference type="GO" id="GO:0016208">
    <property type="term" value="F:AMP binding"/>
    <property type="evidence" value="ECO:0007669"/>
    <property type="project" value="InterPro"/>
</dbReference>
<evidence type="ECO:0000313" key="11">
    <source>
        <dbReference type="EMBL" id="PPJ35143.1"/>
    </source>
</evidence>
<dbReference type="InterPro" id="IPR045851">
    <property type="entry name" value="AMP-bd_C_sf"/>
</dbReference>
<dbReference type="AlphaFoldDB" id="A0A2S6AIU6"/>
<name>A0A2S6AIU6_9NOCA</name>
<organism evidence="11 12">
    <name type="scientific">Nocardia nova</name>
    <dbReference type="NCBI Taxonomy" id="37330"/>
    <lineage>
        <taxon>Bacteria</taxon>
        <taxon>Bacillati</taxon>
        <taxon>Actinomycetota</taxon>
        <taxon>Actinomycetes</taxon>
        <taxon>Mycobacteriales</taxon>
        <taxon>Nocardiaceae</taxon>
        <taxon>Nocardia</taxon>
    </lineage>
</organism>
<comment type="caution">
    <text evidence="11">The sequence shown here is derived from an EMBL/GenBank/DDBJ whole genome shotgun (WGS) entry which is preliminary data.</text>
</comment>
<evidence type="ECO:0000256" key="3">
    <source>
        <dbReference type="ARBA" id="ARBA00022598"/>
    </source>
</evidence>
<reference evidence="11 12" key="1">
    <citation type="submission" date="2018-02" db="EMBL/GenBank/DDBJ databases">
        <title>8 Nocardia nova and 1 Nocardia cyriacigeorgica strain used for evolution to TMP-SMX.</title>
        <authorList>
            <person name="Mehta H."/>
            <person name="Weng J."/>
            <person name="Shamoo Y."/>
        </authorList>
    </citation>
    <scope>NUCLEOTIDE SEQUENCE [LARGE SCALE GENOMIC DNA]</scope>
    <source>
        <strain evidence="11 12">MDA3139</strain>
    </source>
</reference>
<feature type="domain" description="AMP-dependent synthetase/ligase" evidence="8">
    <location>
        <begin position="81"/>
        <end position="474"/>
    </location>
</feature>
<evidence type="ECO:0000256" key="7">
    <source>
        <dbReference type="NCBIfam" id="TIGR02188"/>
    </source>
</evidence>
<evidence type="ECO:0000256" key="4">
    <source>
        <dbReference type="ARBA" id="ARBA00022741"/>
    </source>
</evidence>
<dbReference type="EMBL" id="PSZC01000024">
    <property type="protein sequence ID" value="PPJ35143.1"/>
    <property type="molecule type" value="Genomic_DNA"/>
</dbReference>
<dbReference type="InterPro" id="IPR042099">
    <property type="entry name" value="ANL_N_sf"/>
</dbReference>
<dbReference type="SUPFAM" id="SSF56801">
    <property type="entry name" value="Acetyl-CoA synthetase-like"/>
    <property type="match status" value="1"/>
</dbReference>
<evidence type="ECO:0000259" key="9">
    <source>
        <dbReference type="Pfam" id="PF13193"/>
    </source>
</evidence>
<dbReference type="RefSeq" id="WP_104374966.1">
    <property type="nucleotide sequence ID" value="NZ_PSZC01000024.1"/>
</dbReference>
<dbReference type="EC" id="6.2.1.1" evidence="2 7"/>
<feature type="domain" description="AMP-binding enzyme C-terminal" evidence="9">
    <location>
        <begin position="529"/>
        <end position="605"/>
    </location>
</feature>
<dbReference type="OrthoDB" id="9803968at2"/>
<dbReference type="PANTHER" id="PTHR24095:SF14">
    <property type="entry name" value="ACETYL-COENZYME A SYNTHETASE 1"/>
    <property type="match status" value="1"/>
</dbReference>
<dbReference type="InterPro" id="IPR020845">
    <property type="entry name" value="AMP-binding_CS"/>
</dbReference>
<dbReference type="FunFam" id="3.40.50.12780:FF:000001">
    <property type="entry name" value="Acetyl-coenzyme A synthetase"/>
    <property type="match status" value="1"/>
</dbReference>
<comment type="similarity">
    <text evidence="1">Belongs to the ATP-dependent AMP-binding enzyme family.</text>
</comment>
<dbReference type="Pfam" id="PF00501">
    <property type="entry name" value="AMP-binding"/>
    <property type="match status" value="1"/>
</dbReference>
<dbReference type="Pfam" id="PF13193">
    <property type="entry name" value="AMP-binding_C"/>
    <property type="match status" value="1"/>
</dbReference>
<evidence type="ECO:0000313" key="12">
    <source>
        <dbReference type="Proteomes" id="UP000239874"/>
    </source>
</evidence>
<dbReference type="GO" id="GO:0005524">
    <property type="term" value="F:ATP binding"/>
    <property type="evidence" value="ECO:0007669"/>
    <property type="project" value="UniProtKB-KW"/>
</dbReference>
<dbReference type="PROSITE" id="PS00455">
    <property type="entry name" value="AMP_BINDING"/>
    <property type="match status" value="1"/>
</dbReference>
<gene>
    <name evidence="11" type="primary">acs</name>
    <name evidence="11" type="ORF">C5E45_27215</name>
</gene>
<dbReference type="NCBIfam" id="NF001208">
    <property type="entry name" value="PRK00174.1"/>
    <property type="match status" value="1"/>
</dbReference>
<dbReference type="Pfam" id="PF16177">
    <property type="entry name" value="ACAS_N"/>
    <property type="match status" value="1"/>
</dbReference>
<keyword evidence="3 11" id="KW-0436">Ligase</keyword>
<evidence type="ECO:0000259" key="10">
    <source>
        <dbReference type="Pfam" id="PF16177"/>
    </source>
</evidence>
<proteinExistence type="inferred from homology"/>
<dbReference type="NCBIfam" id="TIGR02188">
    <property type="entry name" value="Ac_CoA_lig_AcsA"/>
    <property type="match status" value="1"/>
</dbReference>